<reference evidence="1 2" key="1">
    <citation type="journal article" date="2011" name="Stand. Genomic Sci.">
        <title>Complete genome sequence of 'Thioalkalivibrio sulfidophilus' HL-EbGr7.</title>
        <authorList>
            <person name="Muyzer G."/>
            <person name="Sorokin D.Y."/>
            <person name="Mavromatis K."/>
            <person name="Lapidus A."/>
            <person name="Clum A."/>
            <person name="Ivanova N."/>
            <person name="Pati A."/>
            <person name="d'Haeseleer P."/>
            <person name="Woyke T."/>
            <person name="Kyrpides N.C."/>
        </authorList>
    </citation>
    <scope>NUCLEOTIDE SEQUENCE [LARGE SCALE GENOMIC DNA]</scope>
    <source>
        <strain evidence="1 2">HL-EbGR7</strain>
    </source>
</reference>
<dbReference type="KEGG" id="tgr:Tgr7_2772"/>
<dbReference type="EMBL" id="CP001339">
    <property type="protein sequence ID" value="ACL73846.1"/>
    <property type="molecule type" value="Genomic_DNA"/>
</dbReference>
<proteinExistence type="predicted"/>
<keyword evidence="2" id="KW-1185">Reference proteome</keyword>
<evidence type="ECO:0000313" key="1">
    <source>
        <dbReference type="EMBL" id="ACL73846.1"/>
    </source>
</evidence>
<dbReference type="HOGENOM" id="CLU_2206349_0_0_6"/>
<dbReference type="AlphaFoldDB" id="B8GNF5"/>
<organism evidence="1 2">
    <name type="scientific">Thioalkalivibrio sulfidiphilus (strain HL-EbGR7)</name>
    <dbReference type="NCBI Taxonomy" id="396588"/>
    <lineage>
        <taxon>Bacteria</taxon>
        <taxon>Pseudomonadati</taxon>
        <taxon>Pseudomonadota</taxon>
        <taxon>Gammaproteobacteria</taxon>
        <taxon>Chromatiales</taxon>
        <taxon>Ectothiorhodospiraceae</taxon>
        <taxon>Thioalkalivibrio</taxon>
    </lineage>
</organism>
<dbReference type="RefSeq" id="WP_012639321.1">
    <property type="nucleotide sequence ID" value="NC_011901.1"/>
</dbReference>
<evidence type="ECO:0000313" key="2">
    <source>
        <dbReference type="Proteomes" id="UP000002383"/>
    </source>
</evidence>
<dbReference type="eggNOG" id="ENOG502ZVRP">
    <property type="taxonomic scope" value="Bacteria"/>
</dbReference>
<sequence>MTLNELLDYLQENTGFELLDGSPEASIRKAAEGTHPHEIAAEIIRALDEKAGHAGGEASLERIDAVKSLSPLRLKYMADNAPVEGFRMVEKIITTIDAAYNEEALRLRGA</sequence>
<dbReference type="STRING" id="396588.Tgr7_2772"/>
<protein>
    <submittedName>
        <fullName evidence="1">Uncharacterized protein</fullName>
    </submittedName>
</protein>
<gene>
    <name evidence="1" type="ordered locus">Tgr7_2772</name>
</gene>
<name>B8GNF5_THISH</name>
<accession>B8GNF5</accession>
<dbReference type="OrthoDB" id="8562667at2"/>
<dbReference type="Proteomes" id="UP000002383">
    <property type="component" value="Chromosome"/>
</dbReference>